<dbReference type="Proteomes" id="UP001392437">
    <property type="component" value="Unassembled WGS sequence"/>
</dbReference>
<dbReference type="AlphaFoldDB" id="A0AAW0QHQ4"/>
<dbReference type="PANTHER" id="PTHR33112:SF1">
    <property type="entry name" value="HETEROKARYON INCOMPATIBILITY DOMAIN-CONTAINING PROTEIN"/>
    <property type="match status" value="1"/>
</dbReference>
<name>A0AAW0QHQ4_9PEZI</name>
<evidence type="ECO:0000313" key="3">
    <source>
        <dbReference type="Proteomes" id="UP001392437"/>
    </source>
</evidence>
<sequence length="515" mass="57636">MATEASTDTFDISILKEWIRVCDECHGSECHAEPISERPQHSVPDWVIDTENHCIVPGSSVQKYAALSYTWQRHGYLTTGVLENIPAVVKDSINLVRLSKIRYLWVDCLCIVQYDETTQDRVSHMGEIYSGAYLTIMAAGHNEGLQGLQHNYEQYVLDGYNSYSPKGYPSLERLHSSLLRSRWASRGWTFQEQLLAKRSLIFLDDLFFWDCQSKTCFTGPGGEHSPLDGHPDYRMAIASVEDEPKWRALGPLSPIPDFRLFVELVCRYSNRNLTYDQDTLPAFSGVLDAFAQSSFRGGFISGLPSLFLDASLIWQPLFKARRRSPVNGVSKFAPMASLPSWSWVGWQCLLDPGSLASGESYYWFIAQKNLWTTKKLVDWCTYSHDGVLQPITEPSLLEGFQDYRTTSCNKPLPSSWTRKTAAKTLYSGYCGNVTSWPEAEGFVHDSQPETFYQYPLPLSEASCAGMTTASLLYNKARASITRCAGSSFPTSANAQVKLATDTAPPSGDEGATMAF</sequence>
<comment type="caution">
    <text evidence="2">The sequence shown here is derived from an EMBL/GenBank/DDBJ whole genome shotgun (WGS) entry which is preliminary data.</text>
</comment>
<dbReference type="Pfam" id="PF06985">
    <property type="entry name" value="HET"/>
    <property type="match status" value="1"/>
</dbReference>
<dbReference type="EMBL" id="JAQQWP010000008">
    <property type="protein sequence ID" value="KAK8105082.1"/>
    <property type="molecule type" value="Genomic_DNA"/>
</dbReference>
<evidence type="ECO:0000259" key="1">
    <source>
        <dbReference type="Pfam" id="PF06985"/>
    </source>
</evidence>
<keyword evidence="3" id="KW-1185">Reference proteome</keyword>
<protein>
    <submittedName>
        <fullName evidence="2">Heterokaryon incompatibility protein</fullName>
    </submittedName>
</protein>
<accession>A0AAW0QHQ4</accession>
<organism evidence="2 3">
    <name type="scientific">Apiospora kogelbergensis</name>
    <dbReference type="NCBI Taxonomy" id="1337665"/>
    <lineage>
        <taxon>Eukaryota</taxon>
        <taxon>Fungi</taxon>
        <taxon>Dikarya</taxon>
        <taxon>Ascomycota</taxon>
        <taxon>Pezizomycotina</taxon>
        <taxon>Sordariomycetes</taxon>
        <taxon>Xylariomycetidae</taxon>
        <taxon>Amphisphaeriales</taxon>
        <taxon>Apiosporaceae</taxon>
        <taxon>Apiospora</taxon>
    </lineage>
</organism>
<dbReference type="InterPro" id="IPR010730">
    <property type="entry name" value="HET"/>
</dbReference>
<reference evidence="2 3" key="1">
    <citation type="submission" date="2023-01" db="EMBL/GenBank/DDBJ databases">
        <title>Analysis of 21 Apiospora genomes using comparative genomics revels a genus with tremendous synthesis potential of carbohydrate active enzymes and secondary metabolites.</title>
        <authorList>
            <person name="Sorensen T."/>
        </authorList>
    </citation>
    <scope>NUCLEOTIDE SEQUENCE [LARGE SCALE GENOMIC DNA]</scope>
    <source>
        <strain evidence="2 3">CBS 117206</strain>
    </source>
</reference>
<gene>
    <name evidence="2" type="ORF">PG999_008441</name>
</gene>
<proteinExistence type="predicted"/>
<feature type="domain" description="Heterokaryon incompatibility" evidence="1">
    <location>
        <begin position="64"/>
        <end position="192"/>
    </location>
</feature>
<evidence type="ECO:0000313" key="2">
    <source>
        <dbReference type="EMBL" id="KAK8105082.1"/>
    </source>
</evidence>
<dbReference type="PANTHER" id="PTHR33112">
    <property type="entry name" value="DOMAIN PROTEIN, PUTATIVE-RELATED"/>
    <property type="match status" value="1"/>
</dbReference>